<reference evidence="1 2" key="1">
    <citation type="submission" date="2017-02" db="EMBL/GenBank/DDBJ databases">
        <authorList>
            <person name="Peterson S.W."/>
        </authorList>
    </citation>
    <scope>NUCLEOTIDE SEQUENCE [LARGE SCALE GENOMIC DNA]</scope>
    <source>
        <strain evidence="1 2">DSM 45154</strain>
    </source>
</reference>
<evidence type="ECO:0000313" key="2">
    <source>
        <dbReference type="Proteomes" id="UP000190637"/>
    </source>
</evidence>
<protein>
    <submittedName>
        <fullName evidence="1">Uncharacterized protein</fullName>
    </submittedName>
</protein>
<dbReference type="OrthoDB" id="3430019at2"/>
<gene>
    <name evidence="1" type="ORF">SAMN02745673_01308</name>
</gene>
<dbReference type="Proteomes" id="UP000190637">
    <property type="component" value="Unassembled WGS sequence"/>
</dbReference>
<proteinExistence type="predicted"/>
<dbReference type="EMBL" id="FUWS01000003">
    <property type="protein sequence ID" value="SJZ75083.1"/>
    <property type="molecule type" value="Genomic_DNA"/>
</dbReference>
<accession>A0A1T4N7C7</accession>
<keyword evidence="2" id="KW-1185">Reference proteome</keyword>
<organism evidence="1 2">
    <name type="scientific">Marinactinospora thermotolerans DSM 45154</name>
    <dbReference type="NCBI Taxonomy" id="1122192"/>
    <lineage>
        <taxon>Bacteria</taxon>
        <taxon>Bacillati</taxon>
        <taxon>Actinomycetota</taxon>
        <taxon>Actinomycetes</taxon>
        <taxon>Streptosporangiales</taxon>
        <taxon>Nocardiopsidaceae</taxon>
        <taxon>Marinactinospora</taxon>
    </lineage>
</organism>
<dbReference type="RefSeq" id="WP_078760709.1">
    <property type="nucleotide sequence ID" value="NZ_FUWS01000003.1"/>
</dbReference>
<sequence>MPIRPSHLATMSAAIAGAVPPRAGRGPVTVTYASGHRQVVERVGRTPLDPTQGGVVALDAGAGTRFSLFASGERELASGDAPMTFDAPLPANSIILS</sequence>
<evidence type="ECO:0000313" key="1">
    <source>
        <dbReference type="EMBL" id="SJZ75083.1"/>
    </source>
</evidence>
<name>A0A1T4N7C7_9ACTN</name>
<dbReference type="AlphaFoldDB" id="A0A1T4N7C7"/>
<dbReference type="STRING" id="1122192.SAMN02745673_01308"/>